<evidence type="ECO:0000313" key="4">
    <source>
        <dbReference type="Proteomes" id="UP000460298"/>
    </source>
</evidence>
<dbReference type="InterPro" id="IPR029016">
    <property type="entry name" value="GAF-like_dom_sf"/>
</dbReference>
<organism evidence="3 4">
    <name type="scientific">Leptonema illini</name>
    <dbReference type="NCBI Taxonomy" id="183"/>
    <lineage>
        <taxon>Bacteria</taxon>
        <taxon>Pseudomonadati</taxon>
        <taxon>Spirochaetota</taxon>
        <taxon>Spirochaetia</taxon>
        <taxon>Leptospirales</taxon>
        <taxon>Leptospiraceae</taxon>
        <taxon>Leptonema</taxon>
    </lineage>
</organism>
<comment type="caution">
    <text evidence="3">The sequence shown here is derived from an EMBL/GenBank/DDBJ whole genome shotgun (WGS) entry which is preliminary data.</text>
</comment>
<feature type="compositionally biased region" description="Low complexity" evidence="1">
    <location>
        <begin position="12"/>
        <end position="30"/>
    </location>
</feature>
<dbReference type="InterPro" id="IPR000160">
    <property type="entry name" value="GGDEF_dom"/>
</dbReference>
<dbReference type="SUPFAM" id="SSF55781">
    <property type="entry name" value="GAF domain-like"/>
    <property type="match status" value="2"/>
</dbReference>
<dbReference type="Gene3D" id="3.30.70.270">
    <property type="match status" value="1"/>
</dbReference>
<dbReference type="Pfam" id="PF00990">
    <property type="entry name" value="GGDEF"/>
    <property type="match status" value="1"/>
</dbReference>
<sequence>MGLLDKATKVQSAAPTSSSQAASVSAPPRAGLLQRAERLREAAQKGGLFERARRLREETIGRGLFQRAQKLRDSEAPSFSLDSDEISSVDDFQDLPESPEFGALPEPAPEIDAGTAEALLFDEDQGMADSPDADLFEDESVQDEDLEDESITLTAEELADLQGPLSSADSTIEEDQVEHAEQLSDELPDFPDFTFDDRSSEENDPALLDDTHEADPFEQWEQEAAREAESKSRELTGEQERRLFEDEEIMTTPVETHIGSQKRIDNYLSLFELNRELHSIDDAEEFWDTALYSILGQIGARTVVIFAGMHDREGILYPVAHSGVIPADDWNLKGGDEIYDALAASDEIRYAGEFLKETTGIGDLERDMLEKTKASVLMPLRQGKELQGIVVIGPPLDRADYIIDDLEYLRLLGSSLIGPFERIKNIRKHKEETENLTRQNLMHRALADLTASLQTKKAVDEIYDLILDYFKKVLAVDSLSLVLLDPTEQAYRIFAGSRISPESLKRFSLPVSGSELVGTISNLSGVYNLVDFRTHPEIVAAYSGDDLALMQHYWILPLINLNWLVGFITVHHTERAWSDEEREIALIACAQLAPVLANCLILQERETLFRDPFSPLEKRLEREVQKALEFHSFLSIVDFRVRNLKKILGANSMSAMTDYFQSLSRTLSRSLHQSDYLSRMGAGRYVLLLPGRGKTEAGIFADRLQMELKQASLLRSSAVAPAYSFEVINFPDDGDSLQKLIALLDR</sequence>
<dbReference type="InterPro" id="IPR043128">
    <property type="entry name" value="Rev_trsase/Diguanyl_cyclase"/>
</dbReference>
<dbReference type="Pfam" id="PF01590">
    <property type="entry name" value="GAF"/>
    <property type="match status" value="1"/>
</dbReference>
<evidence type="ECO:0000256" key="1">
    <source>
        <dbReference type="SAM" id="MobiDB-lite"/>
    </source>
</evidence>
<dbReference type="Gene3D" id="3.30.450.40">
    <property type="match status" value="2"/>
</dbReference>
<feature type="region of interest" description="Disordered" evidence="1">
    <location>
        <begin position="122"/>
        <end position="209"/>
    </location>
</feature>
<evidence type="ECO:0000259" key="2">
    <source>
        <dbReference type="PROSITE" id="PS50887"/>
    </source>
</evidence>
<dbReference type="SMART" id="SM00065">
    <property type="entry name" value="GAF"/>
    <property type="match status" value="1"/>
</dbReference>
<dbReference type="EMBL" id="WBUI01000021">
    <property type="protein sequence ID" value="KAB2930351.1"/>
    <property type="molecule type" value="Genomic_DNA"/>
</dbReference>
<feature type="compositionally biased region" description="Acidic residues" evidence="1">
    <location>
        <begin position="82"/>
        <end position="94"/>
    </location>
</feature>
<feature type="region of interest" description="Disordered" evidence="1">
    <location>
        <begin position="1"/>
        <end position="30"/>
    </location>
</feature>
<dbReference type="InterPro" id="IPR029787">
    <property type="entry name" value="Nucleotide_cyclase"/>
</dbReference>
<proteinExistence type="predicted"/>
<name>A0A833GZ26_9LEPT</name>
<gene>
    <name evidence="3" type="ORF">F9K24_16945</name>
</gene>
<protein>
    <submittedName>
        <fullName evidence="3">GAF domain-containing protein</fullName>
    </submittedName>
</protein>
<dbReference type="PROSITE" id="PS50887">
    <property type="entry name" value="GGDEF"/>
    <property type="match status" value="1"/>
</dbReference>
<dbReference type="InterPro" id="IPR003018">
    <property type="entry name" value="GAF"/>
</dbReference>
<evidence type="ECO:0000313" key="3">
    <source>
        <dbReference type="EMBL" id="KAB2930351.1"/>
    </source>
</evidence>
<reference evidence="3 4" key="1">
    <citation type="submission" date="2019-10" db="EMBL/GenBank/DDBJ databases">
        <title>Extracellular Electron Transfer in a Candidatus Methanoperedens spp. Enrichment Culture.</title>
        <authorList>
            <person name="Berger S."/>
            <person name="Rangel Shaw D."/>
            <person name="Berben T."/>
            <person name="In 'T Zandt M."/>
            <person name="Frank J."/>
            <person name="Reimann J."/>
            <person name="Jetten M.S.M."/>
            <person name="Welte C.U."/>
        </authorList>
    </citation>
    <scope>NUCLEOTIDE SEQUENCE [LARGE SCALE GENOMIC DNA]</scope>
    <source>
        <strain evidence="3">SB12</strain>
    </source>
</reference>
<dbReference type="SUPFAM" id="SSF55073">
    <property type="entry name" value="Nucleotide cyclase"/>
    <property type="match status" value="1"/>
</dbReference>
<feature type="region of interest" description="Disordered" evidence="1">
    <location>
        <begin position="70"/>
        <end position="109"/>
    </location>
</feature>
<dbReference type="AlphaFoldDB" id="A0A833GZ26"/>
<feature type="domain" description="GGDEF" evidence="2">
    <location>
        <begin position="632"/>
        <end position="746"/>
    </location>
</feature>
<feature type="compositionally biased region" description="Acidic residues" evidence="1">
    <location>
        <begin position="122"/>
        <end position="150"/>
    </location>
</feature>
<accession>A0A833GZ26</accession>
<dbReference type="Proteomes" id="UP000460298">
    <property type="component" value="Unassembled WGS sequence"/>
</dbReference>